<dbReference type="Pfam" id="PF23915">
    <property type="entry name" value="SusG_C"/>
    <property type="match status" value="1"/>
</dbReference>
<evidence type="ECO:0000256" key="2">
    <source>
        <dbReference type="ARBA" id="ARBA00022801"/>
    </source>
</evidence>
<evidence type="ECO:0000256" key="3">
    <source>
        <dbReference type="ARBA" id="ARBA00023295"/>
    </source>
</evidence>
<dbReference type="SUPFAM" id="SSF51011">
    <property type="entry name" value="Glycosyl hydrolase domain"/>
    <property type="match status" value="1"/>
</dbReference>
<feature type="chain" id="PRO_5019443310" description="Alpha-amylase" evidence="7">
    <location>
        <begin position="40"/>
        <end position="559"/>
    </location>
</feature>
<feature type="region of interest" description="Disordered" evidence="6">
    <location>
        <begin position="36"/>
        <end position="64"/>
    </location>
</feature>
<dbReference type="EMBL" id="RZNX01000004">
    <property type="protein sequence ID" value="RUT30593.1"/>
    <property type="molecule type" value="Genomic_DNA"/>
</dbReference>
<keyword evidence="5" id="KW-0119">Carbohydrate metabolism</keyword>
<dbReference type="PANTHER" id="PTHR10357">
    <property type="entry name" value="ALPHA-AMYLASE FAMILY MEMBER"/>
    <property type="match status" value="1"/>
</dbReference>
<keyword evidence="10" id="KW-1185">Reference proteome</keyword>
<dbReference type="RefSeq" id="WP_127199525.1">
    <property type="nucleotide sequence ID" value="NZ_RZNX01000004.1"/>
</dbReference>
<dbReference type="Gene3D" id="2.60.40.1180">
    <property type="entry name" value="Golgi alpha-mannosidase II"/>
    <property type="match status" value="1"/>
</dbReference>
<dbReference type="GO" id="GO:0043169">
    <property type="term" value="F:cation binding"/>
    <property type="evidence" value="ECO:0007669"/>
    <property type="project" value="InterPro"/>
</dbReference>
<dbReference type="SUPFAM" id="SSF51445">
    <property type="entry name" value="(Trans)glycosidases"/>
    <property type="match status" value="1"/>
</dbReference>
<dbReference type="GO" id="GO:0009313">
    <property type="term" value="P:oligosaccharide catabolic process"/>
    <property type="evidence" value="ECO:0007669"/>
    <property type="project" value="TreeGrafter"/>
</dbReference>
<evidence type="ECO:0000256" key="4">
    <source>
        <dbReference type="RuleBase" id="RU003615"/>
    </source>
</evidence>
<accession>A0A433X983</accession>
<evidence type="ECO:0000313" key="10">
    <source>
        <dbReference type="Proteomes" id="UP000272464"/>
    </source>
</evidence>
<dbReference type="InterPro" id="IPR045857">
    <property type="entry name" value="O16G_dom_2"/>
</dbReference>
<dbReference type="InterPro" id="IPR013780">
    <property type="entry name" value="Glyco_hydro_b"/>
</dbReference>
<evidence type="ECO:0000256" key="1">
    <source>
        <dbReference type="ARBA" id="ARBA00008061"/>
    </source>
</evidence>
<dbReference type="Proteomes" id="UP000272464">
    <property type="component" value="Unassembled WGS sequence"/>
</dbReference>
<dbReference type="AlphaFoldDB" id="A0A433X983"/>
<keyword evidence="2 5" id="KW-0378">Hydrolase</keyword>
<feature type="signal peptide" evidence="7">
    <location>
        <begin position="1"/>
        <end position="39"/>
    </location>
</feature>
<dbReference type="Gene3D" id="3.90.400.10">
    <property type="entry name" value="Oligo-1,6-glucosidase, Domain 2"/>
    <property type="match status" value="1"/>
</dbReference>
<dbReference type="Pfam" id="PF00128">
    <property type="entry name" value="Alpha-amylase"/>
    <property type="match status" value="1"/>
</dbReference>
<protein>
    <recommendedName>
        <fullName evidence="5">Alpha-amylase</fullName>
        <ecNumber evidence="5">3.2.1.1</ecNumber>
    </recommendedName>
</protein>
<dbReference type="InterPro" id="IPR056300">
    <property type="entry name" value="SusG-like_C"/>
</dbReference>
<keyword evidence="7" id="KW-0732">Signal</keyword>
<dbReference type="PANTHER" id="PTHR10357:SF179">
    <property type="entry name" value="NEUTRAL AND BASIC AMINO ACID TRANSPORT PROTEIN RBAT"/>
    <property type="match status" value="1"/>
</dbReference>
<dbReference type="PRINTS" id="PR00110">
    <property type="entry name" value="ALPHAAMYLASE"/>
</dbReference>
<evidence type="ECO:0000259" key="8">
    <source>
        <dbReference type="SMART" id="SM00642"/>
    </source>
</evidence>
<evidence type="ECO:0000256" key="7">
    <source>
        <dbReference type="SAM" id="SignalP"/>
    </source>
</evidence>
<comment type="similarity">
    <text evidence="1 4">Belongs to the glycosyl hydrolase 13 family.</text>
</comment>
<dbReference type="Gene3D" id="3.20.20.80">
    <property type="entry name" value="Glycosidases"/>
    <property type="match status" value="1"/>
</dbReference>
<gene>
    <name evidence="9" type="ORF">EJP77_12255</name>
</gene>
<evidence type="ECO:0000256" key="5">
    <source>
        <dbReference type="RuleBase" id="RU361134"/>
    </source>
</evidence>
<evidence type="ECO:0000313" key="9">
    <source>
        <dbReference type="EMBL" id="RUT30593.1"/>
    </source>
</evidence>
<organism evidence="9 10">
    <name type="scientific">Paenibacillus zeisoli</name>
    <dbReference type="NCBI Taxonomy" id="2496267"/>
    <lineage>
        <taxon>Bacteria</taxon>
        <taxon>Bacillati</taxon>
        <taxon>Bacillota</taxon>
        <taxon>Bacilli</taxon>
        <taxon>Bacillales</taxon>
        <taxon>Paenibacillaceae</taxon>
        <taxon>Paenibacillus</taxon>
    </lineage>
</organism>
<dbReference type="InterPro" id="IPR017853">
    <property type="entry name" value="GH"/>
</dbReference>
<dbReference type="OrthoDB" id="9805159at2"/>
<comment type="caution">
    <text evidence="9">The sequence shown here is derived from an EMBL/GenBank/DDBJ whole genome shotgun (WGS) entry which is preliminary data.</text>
</comment>
<evidence type="ECO:0000256" key="6">
    <source>
        <dbReference type="SAM" id="MobiDB-lite"/>
    </source>
</evidence>
<dbReference type="CDD" id="cd11316">
    <property type="entry name" value="AmyAc_bac2_AmyA"/>
    <property type="match status" value="1"/>
</dbReference>
<name>A0A433X983_9BACL</name>
<comment type="catalytic activity">
    <reaction evidence="5">
        <text>Endohydrolysis of (1-&gt;4)-alpha-D-glucosidic linkages in polysaccharides containing three or more (1-&gt;4)-alpha-linked D-glucose units.</text>
        <dbReference type="EC" id="3.2.1.1"/>
    </reaction>
</comment>
<dbReference type="InterPro" id="IPR006046">
    <property type="entry name" value="Alpha_amylase"/>
</dbReference>
<proteinExistence type="inferred from homology"/>
<dbReference type="GO" id="GO:0004556">
    <property type="term" value="F:alpha-amylase activity"/>
    <property type="evidence" value="ECO:0007669"/>
    <property type="project" value="UniProtKB-UniRule"/>
</dbReference>
<dbReference type="SMART" id="SM00642">
    <property type="entry name" value="Aamy"/>
    <property type="match status" value="1"/>
</dbReference>
<reference evidence="9 10" key="1">
    <citation type="submission" date="2018-12" db="EMBL/GenBank/DDBJ databases">
        <authorList>
            <person name="Sun L."/>
            <person name="Chen Z."/>
        </authorList>
    </citation>
    <scope>NUCLEOTIDE SEQUENCE [LARGE SCALE GENOMIC DNA]</scope>
    <source>
        <strain evidence="9 10">3-5-3</strain>
    </source>
</reference>
<feature type="domain" description="Glycosyl hydrolase family 13 catalytic" evidence="8">
    <location>
        <begin position="75"/>
        <end position="472"/>
    </location>
</feature>
<dbReference type="InterPro" id="IPR006047">
    <property type="entry name" value="GH13_cat_dom"/>
</dbReference>
<sequence length="559" mass="61348">MINGSAPKFVYTLPRWLASAAMLAVLLSGCSSPSNPAPAATSSTTASEAASTNQQAQSTESTAAATQQESTVYYEIFVRSFADGNGDGIGDLKGITAKLDYLKDLGVGGIWLTPINPSPSYHGYDIIDHRAINPDFGTMADFDTLIKEAHKRNIKIIMDLVVNHTSKMNPWFIQSAKDEKSKYRSWYTWAEDQNLEPEGASATGSGNAWRPLLGSHYLAPFSDSMPDLNFDNPEVRGEIEDIGQFWLKKGVDGFRLDAAKHIYENLQTDHNEATTAKNVAWWQEFRSKMNEVDPKAYVVGEVWEKSAASVAAYLDRAFDSGFNFGLAEQILNAVSAEKDNNLAFTLKRTHDFYAQKSNGKFIDAVFLSNHDQNRVMSALGGDIHHARMAASILLTLPGNPFIYYGEEIGMKGSKPDEEIREPMQWYAAGKGIEQTTWEPAANNSGKDAPSVEAELKDPNSLLSHYRELITWRKQIPALQGSGIDEYTQDNGNIMAYVRTSGKDTVLVVHNLSSKEQTTTLTSSAGVPAFKSILKTTDSASKLDGGKLLLPPYSTVIVTP</sequence>
<keyword evidence="3 5" id="KW-0326">Glycosidase</keyword>
<dbReference type="EC" id="3.2.1.1" evidence="5"/>